<gene>
    <name evidence="1" type="ORF">QAD02_001974</name>
</gene>
<accession>A0ACC2NHS8</accession>
<sequence>MLPEREPIKTVIHAIQAGDEAPYPAPGPLESSLVDDGHLTEEDAVLKLSLSIRLFLINIEFLPLSCFSHVFGQHESPKLTEPQIYDLNVFRQSKLSPSPRLARTNQAIRIHTGQPNLVTTWLRLRDLRRGDYDLVYTMSGVYHEVGQLSADAAGAVNHANPALNVYAGSVTLDRCEESRLVSINPNRHQFATVKTRSRPLHDCNDCQYSTPIRRS</sequence>
<comment type="caution">
    <text evidence="1">The sequence shown here is derived from an EMBL/GenBank/DDBJ whole genome shotgun (WGS) entry which is preliminary data.</text>
</comment>
<evidence type="ECO:0000313" key="1">
    <source>
        <dbReference type="EMBL" id="KAJ8670715.1"/>
    </source>
</evidence>
<organism evidence="1 2">
    <name type="scientific">Eretmocerus hayati</name>
    <dbReference type="NCBI Taxonomy" id="131215"/>
    <lineage>
        <taxon>Eukaryota</taxon>
        <taxon>Metazoa</taxon>
        <taxon>Ecdysozoa</taxon>
        <taxon>Arthropoda</taxon>
        <taxon>Hexapoda</taxon>
        <taxon>Insecta</taxon>
        <taxon>Pterygota</taxon>
        <taxon>Neoptera</taxon>
        <taxon>Endopterygota</taxon>
        <taxon>Hymenoptera</taxon>
        <taxon>Apocrita</taxon>
        <taxon>Proctotrupomorpha</taxon>
        <taxon>Chalcidoidea</taxon>
        <taxon>Aphelinidae</taxon>
        <taxon>Aphelininae</taxon>
        <taxon>Eretmocerus</taxon>
    </lineage>
</organism>
<proteinExistence type="predicted"/>
<evidence type="ECO:0000313" key="2">
    <source>
        <dbReference type="Proteomes" id="UP001239111"/>
    </source>
</evidence>
<name>A0ACC2NHS8_9HYME</name>
<protein>
    <submittedName>
        <fullName evidence="1">Uncharacterized protein</fullName>
    </submittedName>
</protein>
<dbReference type="EMBL" id="CM056743">
    <property type="protein sequence ID" value="KAJ8670715.1"/>
    <property type="molecule type" value="Genomic_DNA"/>
</dbReference>
<keyword evidence="2" id="KW-1185">Reference proteome</keyword>
<reference evidence="1" key="1">
    <citation type="submission" date="2023-04" db="EMBL/GenBank/DDBJ databases">
        <title>A chromosome-level genome assembly of the parasitoid wasp Eretmocerus hayati.</title>
        <authorList>
            <person name="Zhong Y."/>
            <person name="Liu S."/>
            <person name="Liu Y."/>
        </authorList>
    </citation>
    <scope>NUCLEOTIDE SEQUENCE</scope>
    <source>
        <strain evidence="1">ZJU_SS_LIU_2023</strain>
    </source>
</reference>
<dbReference type="Proteomes" id="UP001239111">
    <property type="component" value="Chromosome 3"/>
</dbReference>